<sequence length="193" mass="21711">LSSHLSTAKSCLWYRKGKNRDLWASVPDVVEDIAREKAVPSGARAMDVEDRDSDSEDLLNDFQDVLENRDLFSFVLTGPPTASCSSGEPQASSSTGRIFQPPTAPPQTLSLDDDEDTRIKEEDLLAGKVIRMDARVVETWKVMFFPDEDEAEGRGEDVWRPFTSELDWRVAMWIVREDVGQNSMNRFLSIPGV</sequence>
<name>A0ABQ8KA97_9APHY</name>
<dbReference type="RefSeq" id="XP_047776894.1">
    <property type="nucleotide sequence ID" value="XM_047919681.1"/>
</dbReference>
<evidence type="ECO:0000313" key="2">
    <source>
        <dbReference type="EMBL" id="KAH9834238.1"/>
    </source>
</evidence>
<feature type="non-terminal residue" evidence="2">
    <location>
        <position position="193"/>
    </location>
</feature>
<evidence type="ECO:0000313" key="3">
    <source>
        <dbReference type="Proteomes" id="UP000814176"/>
    </source>
</evidence>
<feature type="region of interest" description="Disordered" evidence="1">
    <location>
        <begin position="82"/>
        <end position="115"/>
    </location>
</feature>
<dbReference type="Proteomes" id="UP000814176">
    <property type="component" value="Unassembled WGS sequence"/>
</dbReference>
<dbReference type="EMBL" id="JADCUA010000016">
    <property type="protein sequence ID" value="KAH9834238.1"/>
    <property type="molecule type" value="Genomic_DNA"/>
</dbReference>
<evidence type="ECO:0000256" key="1">
    <source>
        <dbReference type="SAM" id="MobiDB-lite"/>
    </source>
</evidence>
<organism evidence="2 3">
    <name type="scientific">Rhodofomes roseus</name>
    <dbReference type="NCBI Taxonomy" id="34475"/>
    <lineage>
        <taxon>Eukaryota</taxon>
        <taxon>Fungi</taxon>
        <taxon>Dikarya</taxon>
        <taxon>Basidiomycota</taxon>
        <taxon>Agaricomycotina</taxon>
        <taxon>Agaricomycetes</taxon>
        <taxon>Polyporales</taxon>
        <taxon>Rhodofomes</taxon>
    </lineage>
</organism>
<dbReference type="GeneID" id="72000413"/>
<comment type="caution">
    <text evidence="2">The sequence shown here is derived from an EMBL/GenBank/DDBJ whole genome shotgun (WGS) entry which is preliminary data.</text>
</comment>
<protein>
    <submittedName>
        <fullName evidence="2">Uncharacterized protein</fullName>
    </submittedName>
</protein>
<accession>A0ABQ8KA97</accession>
<proteinExistence type="predicted"/>
<feature type="non-terminal residue" evidence="2">
    <location>
        <position position="1"/>
    </location>
</feature>
<reference evidence="2 3" key="1">
    <citation type="journal article" date="2021" name="Environ. Microbiol.">
        <title>Gene family expansions and transcriptome signatures uncover fungal adaptations to wood decay.</title>
        <authorList>
            <person name="Hage H."/>
            <person name="Miyauchi S."/>
            <person name="Viragh M."/>
            <person name="Drula E."/>
            <person name="Min B."/>
            <person name="Chaduli D."/>
            <person name="Navarro D."/>
            <person name="Favel A."/>
            <person name="Norest M."/>
            <person name="Lesage-Meessen L."/>
            <person name="Balint B."/>
            <person name="Merenyi Z."/>
            <person name="de Eugenio L."/>
            <person name="Morin E."/>
            <person name="Martinez A.T."/>
            <person name="Baldrian P."/>
            <person name="Stursova M."/>
            <person name="Martinez M.J."/>
            <person name="Novotny C."/>
            <person name="Magnuson J.K."/>
            <person name="Spatafora J.W."/>
            <person name="Maurice S."/>
            <person name="Pangilinan J."/>
            <person name="Andreopoulos W."/>
            <person name="LaButti K."/>
            <person name="Hundley H."/>
            <person name="Na H."/>
            <person name="Kuo A."/>
            <person name="Barry K."/>
            <person name="Lipzen A."/>
            <person name="Henrissat B."/>
            <person name="Riley R."/>
            <person name="Ahrendt S."/>
            <person name="Nagy L.G."/>
            <person name="Grigoriev I.V."/>
            <person name="Martin F."/>
            <person name="Rosso M.N."/>
        </authorList>
    </citation>
    <scope>NUCLEOTIDE SEQUENCE [LARGE SCALE GENOMIC DNA]</scope>
    <source>
        <strain evidence="2 3">CIRM-BRFM 1785</strain>
    </source>
</reference>
<gene>
    <name evidence="2" type="ORF">C8Q71DRAFT_672646</name>
</gene>
<feature type="compositionally biased region" description="Polar residues" evidence="1">
    <location>
        <begin position="82"/>
        <end position="97"/>
    </location>
</feature>
<keyword evidence="3" id="KW-1185">Reference proteome</keyword>